<evidence type="ECO:0000313" key="2">
    <source>
        <dbReference type="Proteomes" id="UP000054538"/>
    </source>
</evidence>
<sequence length="69" mass="7867">PKRSQPISQIFRAHVVLWTIGYGQPRLTKTHTTRASQPTTCSHRVQMGQGVRKSHMIWVGRGDILVRAF</sequence>
<proteinExistence type="predicted"/>
<dbReference type="AlphaFoldDB" id="A0A0D0CTU3"/>
<dbReference type="EMBL" id="KN828870">
    <property type="protein sequence ID" value="KIK74431.1"/>
    <property type="molecule type" value="Genomic_DNA"/>
</dbReference>
<reference evidence="1 2" key="1">
    <citation type="submission" date="2014-04" db="EMBL/GenBank/DDBJ databases">
        <authorList>
            <consortium name="DOE Joint Genome Institute"/>
            <person name="Kuo A."/>
            <person name="Kohler A."/>
            <person name="Jargeat P."/>
            <person name="Nagy L.G."/>
            <person name="Floudas D."/>
            <person name="Copeland A."/>
            <person name="Barry K.W."/>
            <person name="Cichocki N."/>
            <person name="Veneault-Fourrey C."/>
            <person name="LaButti K."/>
            <person name="Lindquist E.A."/>
            <person name="Lipzen A."/>
            <person name="Lundell T."/>
            <person name="Morin E."/>
            <person name="Murat C."/>
            <person name="Sun H."/>
            <person name="Tunlid A."/>
            <person name="Henrissat B."/>
            <person name="Grigoriev I.V."/>
            <person name="Hibbett D.S."/>
            <person name="Martin F."/>
            <person name="Nordberg H.P."/>
            <person name="Cantor M.N."/>
            <person name="Hua S.X."/>
        </authorList>
    </citation>
    <scope>NUCLEOTIDE SEQUENCE [LARGE SCALE GENOMIC DNA]</scope>
    <source>
        <strain evidence="1 2">Ve08.2h10</strain>
    </source>
</reference>
<reference evidence="2" key="2">
    <citation type="submission" date="2015-01" db="EMBL/GenBank/DDBJ databases">
        <title>Evolutionary Origins and Diversification of the Mycorrhizal Mutualists.</title>
        <authorList>
            <consortium name="DOE Joint Genome Institute"/>
            <consortium name="Mycorrhizal Genomics Consortium"/>
            <person name="Kohler A."/>
            <person name="Kuo A."/>
            <person name="Nagy L.G."/>
            <person name="Floudas D."/>
            <person name="Copeland A."/>
            <person name="Barry K.W."/>
            <person name="Cichocki N."/>
            <person name="Veneault-Fourrey C."/>
            <person name="LaButti K."/>
            <person name="Lindquist E.A."/>
            <person name="Lipzen A."/>
            <person name="Lundell T."/>
            <person name="Morin E."/>
            <person name="Murat C."/>
            <person name="Riley R."/>
            <person name="Ohm R."/>
            <person name="Sun H."/>
            <person name="Tunlid A."/>
            <person name="Henrissat B."/>
            <person name="Grigoriev I.V."/>
            <person name="Hibbett D.S."/>
            <person name="Martin F."/>
        </authorList>
    </citation>
    <scope>NUCLEOTIDE SEQUENCE [LARGE SCALE GENOMIC DNA]</scope>
    <source>
        <strain evidence="2">Ve08.2h10</strain>
    </source>
</reference>
<dbReference type="HOGENOM" id="CLU_2782866_0_0_1"/>
<feature type="non-terminal residue" evidence="1">
    <location>
        <position position="69"/>
    </location>
</feature>
<protein>
    <submittedName>
        <fullName evidence="1">Uncharacterized protein</fullName>
    </submittedName>
</protein>
<organism evidence="1 2">
    <name type="scientific">Paxillus rubicundulus Ve08.2h10</name>
    <dbReference type="NCBI Taxonomy" id="930991"/>
    <lineage>
        <taxon>Eukaryota</taxon>
        <taxon>Fungi</taxon>
        <taxon>Dikarya</taxon>
        <taxon>Basidiomycota</taxon>
        <taxon>Agaricomycotina</taxon>
        <taxon>Agaricomycetes</taxon>
        <taxon>Agaricomycetidae</taxon>
        <taxon>Boletales</taxon>
        <taxon>Paxilineae</taxon>
        <taxon>Paxillaceae</taxon>
        <taxon>Paxillus</taxon>
    </lineage>
</organism>
<accession>A0A0D0CTU3</accession>
<gene>
    <name evidence="1" type="ORF">PAXRUDRAFT_835987</name>
</gene>
<dbReference type="InParanoid" id="A0A0D0CTU3"/>
<name>A0A0D0CTU3_9AGAM</name>
<keyword evidence="2" id="KW-1185">Reference proteome</keyword>
<dbReference type="Proteomes" id="UP000054538">
    <property type="component" value="Unassembled WGS sequence"/>
</dbReference>
<evidence type="ECO:0000313" key="1">
    <source>
        <dbReference type="EMBL" id="KIK74431.1"/>
    </source>
</evidence>